<dbReference type="EMBL" id="CAJNJA010037430">
    <property type="protein sequence ID" value="CAE7733071.1"/>
    <property type="molecule type" value="Genomic_DNA"/>
</dbReference>
<proteinExistence type="predicted"/>
<dbReference type="OrthoDB" id="407016at2759"/>
<accession>A0A812XFJ7</accession>
<dbReference type="PANTHER" id="PTHR46069">
    <property type="entry name" value="TUBULIN TYROSINE LIGASE"/>
    <property type="match status" value="1"/>
</dbReference>
<evidence type="ECO:0000313" key="3">
    <source>
        <dbReference type="EMBL" id="CAE7733071.1"/>
    </source>
</evidence>
<dbReference type="SUPFAM" id="SSF56059">
    <property type="entry name" value="Glutathione synthetase ATP-binding domain-like"/>
    <property type="match status" value="1"/>
</dbReference>
<gene>
    <name evidence="3" type="ORF">SNEC2469_LOCUS21191</name>
</gene>
<name>A0A812XFJ7_9DINO</name>
<feature type="region of interest" description="Disordered" evidence="2">
    <location>
        <begin position="1"/>
        <end position="23"/>
    </location>
</feature>
<dbReference type="InterPro" id="IPR004344">
    <property type="entry name" value="TTL/TTLL_fam"/>
</dbReference>
<protein>
    <submittedName>
        <fullName evidence="3">Uncharacterized protein</fullName>
    </submittedName>
</protein>
<evidence type="ECO:0000256" key="1">
    <source>
        <dbReference type="SAM" id="Coils"/>
    </source>
</evidence>
<dbReference type="Pfam" id="PF03133">
    <property type="entry name" value="TTL"/>
    <property type="match status" value="1"/>
</dbReference>
<comment type="caution">
    <text evidence="3">The sequence shown here is derived from an EMBL/GenBank/DDBJ whole genome shotgun (WGS) entry which is preliminary data.</text>
</comment>
<keyword evidence="1" id="KW-0175">Coiled coil</keyword>
<keyword evidence="4" id="KW-1185">Reference proteome</keyword>
<organism evidence="3 4">
    <name type="scientific">Symbiodinium necroappetens</name>
    <dbReference type="NCBI Taxonomy" id="1628268"/>
    <lineage>
        <taxon>Eukaryota</taxon>
        <taxon>Sar</taxon>
        <taxon>Alveolata</taxon>
        <taxon>Dinophyceae</taxon>
        <taxon>Suessiales</taxon>
        <taxon>Symbiodiniaceae</taxon>
        <taxon>Symbiodinium</taxon>
    </lineage>
</organism>
<dbReference type="PANTHER" id="PTHR46069:SF1">
    <property type="entry name" value="CHROMOSOME UNDETERMINED SCAFFOLD_125, WHOLE GENOME SHOTGUN SEQUENCE"/>
    <property type="match status" value="1"/>
</dbReference>
<evidence type="ECO:0000313" key="4">
    <source>
        <dbReference type="Proteomes" id="UP000601435"/>
    </source>
</evidence>
<reference evidence="3" key="1">
    <citation type="submission" date="2021-02" db="EMBL/GenBank/DDBJ databases">
        <authorList>
            <person name="Dougan E. K."/>
            <person name="Rhodes N."/>
            <person name="Thang M."/>
            <person name="Chan C."/>
        </authorList>
    </citation>
    <scope>NUCLEOTIDE SEQUENCE</scope>
</reference>
<dbReference type="AlphaFoldDB" id="A0A812XFJ7"/>
<dbReference type="Gene3D" id="3.30.470.20">
    <property type="entry name" value="ATP-grasp fold, B domain"/>
    <property type="match status" value="1"/>
</dbReference>
<dbReference type="Proteomes" id="UP000601435">
    <property type="component" value="Unassembled WGS sequence"/>
</dbReference>
<evidence type="ECO:0000256" key="2">
    <source>
        <dbReference type="SAM" id="MobiDB-lite"/>
    </source>
</evidence>
<sequence>MAPTEHAFNGYPPAASSPEELGAAPATDKIEEAWQRCRQLLLCLPPMQGSIKHERAWGIEESLEQFQCLMRQHELQTTLGQSHVAVKKLRGRFCRLHAEDVATAAKKAEPSTASESLLEVRQATQRLRLALKLQSITARHSEEKTQAMEEEIKKSNAEMISLREAIEDVINEGGPPLAGPYGTGRAEVGSNRKIFYCSDCRVGGHGQRFCRYLLKRPNWRIYPSEKWFEDRNGQVSHCPLGKKAVDFTDETYFSRIAMHIKGRIWLEDKRKLYEFVPDLMPYTFVIQNRQWVGEVPSTPPTDAPPWPWFLKETDRNWGTSVVCCASAEECLQKAKDDATYVVQKHIPDPLLYYNGEKCHIKFYNLLVGMDDGVTWRLYTYKDGYLSISPKPWSPTDLSKECQVTIIRTKRINDWPYWEKVYPKCQAGVAAVVKRAAEQGKLEGRNKIQFEIISADYIVTASEDVYLLEFNTGPVLKDPEDSPDVHDAGMVDGALHIVEPWEGGSPCLWDLALECKGVQPKPEEFYAGDT</sequence>
<feature type="coiled-coil region" evidence="1">
    <location>
        <begin position="138"/>
        <end position="172"/>
    </location>
</feature>